<keyword evidence="1" id="KW-0540">Nuclease</keyword>
<dbReference type="Gene3D" id="3.40.50.10710">
    <property type="entry name" value="Metallo-hydrolase/oxidoreductase"/>
    <property type="match status" value="1"/>
</dbReference>
<keyword evidence="9" id="KW-1185">Reference proteome</keyword>
<dbReference type="InterPro" id="IPR036866">
    <property type="entry name" value="RibonucZ/Hydroxyglut_hydro"/>
</dbReference>
<dbReference type="Pfam" id="PF22505">
    <property type="entry name" value="RNase_J_b_CASP"/>
    <property type="match status" value="1"/>
</dbReference>
<keyword evidence="4" id="KW-0862">Zinc</keyword>
<evidence type="ECO:0000256" key="3">
    <source>
        <dbReference type="ARBA" id="ARBA00022801"/>
    </source>
</evidence>
<dbReference type="GO" id="GO:0046872">
    <property type="term" value="F:metal ion binding"/>
    <property type="evidence" value="ECO:0007669"/>
    <property type="project" value="UniProtKB-KW"/>
</dbReference>
<proteinExistence type="predicted"/>
<keyword evidence="3" id="KW-0378">Hydrolase</keyword>
<dbReference type="Gene3D" id="3.60.15.10">
    <property type="entry name" value="Ribonuclease Z/Hydroxyacylglutathione hydrolase-like"/>
    <property type="match status" value="1"/>
</dbReference>
<dbReference type="SUPFAM" id="SSF56281">
    <property type="entry name" value="Metallo-hydrolase/oxidoreductase"/>
    <property type="match status" value="1"/>
</dbReference>
<evidence type="ECO:0000256" key="5">
    <source>
        <dbReference type="ARBA" id="ARBA00022839"/>
    </source>
</evidence>
<evidence type="ECO:0000256" key="2">
    <source>
        <dbReference type="ARBA" id="ARBA00022723"/>
    </source>
</evidence>
<dbReference type="Pfam" id="PF07521">
    <property type="entry name" value="RMMBL"/>
    <property type="match status" value="1"/>
</dbReference>
<feature type="domain" description="Metallo-beta-lactamase" evidence="7">
    <location>
        <begin position="13"/>
        <end position="229"/>
    </location>
</feature>
<dbReference type="PANTHER" id="PTHR43694:SF1">
    <property type="entry name" value="RIBONUCLEASE J"/>
    <property type="match status" value="1"/>
</dbReference>
<dbReference type="PATRIC" id="fig|1698270.3.peg.510"/>
<evidence type="ECO:0000256" key="1">
    <source>
        <dbReference type="ARBA" id="ARBA00022722"/>
    </source>
</evidence>
<dbReference type="InterPro" id="IPR001279">
    <property type="entry name" value="Metallo-B-lactamas"/>
</dbReference>
<reference evidence="8 9" key="1">
    <citation type="journal article" date="2016" name="Sci. Rep.">
        <title>Metabolic traits of an uncultured archaeal lineage -MSBL1- from brine pools of the Red Sea.</title>
        <authorList>
            <person name="Mwirichia R."/>
            <person name="Alam I."/>
            <person name="Rashid M."/>
            <person name="Vinu M."/>
            <person name="Ba-Alawi W."/>
            <person name="Anthony Kamau A."/>
            <person name="Kamanda Ngugi D."/>
            <person name="Goker M."/>
            <person name="Klenk H.P."/>
            <person name="Bajic V."/>
            <person name="Stingl U."/>
        </authorList>
    </citation>
    <scope>NUCLEOTIDE SEQUENCE [LARGE SCALE GENOMIC DNA]</scope>
    <source>
        <strain evidence="8">SCGC-AAA259M10</strain>
    </source>
</reference>
<organism evidence="8 9">
    <name type="scientific">candidate division MSBL1 archaeon SCGC-AAA259M10</name>
    <dbReference type="NCBI Taxonomy" id="1698270"/>
    <lineage>
        <taxon>Archaea</taxon>
        <taxon>Methanobacteriati</taxon>
        <taxon>Methanobacteriota</taxon>
        <taxon>candidate division MSBL1</taxon>
    </lineage>
</organism>
<dbReference type="CDD" id="cd07714">
    <property type="entry name" value="RNaseJ_MBL-fold"/>
    <property type="match status" value="1"/>
</dbReference>
<keyword evidence="2" id="KW-0479">Metal-binding</keyword>
<keyword evidence="5" id="KW-0269">Exonuclease</keyword>
<gene>
    <name evidence="8" type="ORF">AKJ40_00580</name>
</gene>
<dbReference type="InterPro" id="IPR042173">
    <property type="entry name" value="RNase_J_2"/>
</dbReference>
<evidence type="ECO:0000256" key="4">
    <source>
        <dbReference type="ARBA" id="ARBA00022833"/>
    </source>
</evidence>
<evidence type="ECO:0000313" key="8">
    <source>
        <dbReference type="EMBL" id="KXB00754.1"/>
    </source>
</evidence>
<dbReference type="GO" id="GO:0004527">
    <property type="term" value="F:exonuclease activity"/>
    <property type="evidence" value="ECO:0007669"/>
    <property type="project" value="UniProtKB-KW"/>
</dbReference>
<name>A0A133V2U0_9EURY</name>
<dbReference type="SMART" id="SM00849">
    <property type="entry name" value="Lactamase_B"/>
    <property type="match status" value="1"/>
</dbReference>
<sequence length="435" mass="48442">MEIHTIGGYEKVGGNMTAVEVNDEILILDMGADIEQIVELGENIEEMKTVEAIESNVVPDDSKVKKKRDNVVGIVIGHGHQDHCRGIPKLAGAYDCPIITAPYTADIIERFIENDRENVTNEIIRMEPGEVLQISNEFELELVPITHSIPHSALTVLRTNEGNVIYSLDYKLDDNPTLGEPVNYDKLKELGEEGVKVYIVDCTRADEPGKTKSESQTRDQLREILSEAYSKGRGIIVTTFSSHIARLNNIIDANDGERKIVMLGRSLKEYTEDARKNGLIDLNGIEVGSYREEVENILKDVSRNKSDYLLVTTGNQGEPNAMLSRIASNEYPYSVGVEDLIIFSSVTIPTTINELNREYLKRKLKQEGAKLELDVHSHGHAMKEDHRQMLQMLQPEIVIPAHGGREKLSACAQLAREEGISSVRISQNGGVISLD</sequence>
<evidence type="ECO:0000256" key="6">
    <source>
        <dbReference type="ARBA" id="ARBA00022884"/>
    </source>
</evidence>
<dbReference type="InterPro" id="IPR011108">
    <property type="entry name" value="RMMBL"/>
</dbReference>
<comment type="caution">
    <text evidence="8">The sequence shown here is derived from an EMBL/GenBank/DDBJ whole genome shotgun (WGS) entry which is preliminary data.</text>
</comment>
<dbReference type="Pfam" id="PF00753">
    <property type="entry name" value="Lactamase_B"/>
    <property type="match status" value="1"/>
</dbReference>
<protein>
    <recommendedName>
        <fullName evidence="7">Metallo-beta-lactamase domain-containing protein</fullName>
    </recommendedName>
</protein>
<evidence type="ECO:0000259" key="7">
    <source>
        <dbReference type="SMART" id="SM00849"/>
    </source>
</evidence>
<dbReference type="PANTHER" id="PTHR43694">
    <property type="entry name" value="RIBONUCLEASE J"/>
    <property type="match status" value="1"/>
</dbReference>
<evidence type="ECO:0000313" key="9">
    <source>
        <dbReference type="Proteomes" id="UP000070341"/>
    </source>
</evidence>
<keyword evidence="6" id="KW-0694">RNA-binding</keyword>
<dbReference type="AlphaFoldDB" id="A0A133V2U0"/>
<dbReference type="GO" id="GO:0003723">
    <property type="term" value="F:RNA binding"/>
    <property type="evidence" value="ECO:0007669"/>
    <property type="project" value="UniProtKB-KW"/>
</dbReference>
<accession>A0A133V2U0</accession>
<dbReference type="Proteomes" id="UP000070341">
    <property type="component" value="Unassembled WGS sequence"/>
</dbReference>
<dbReference type="InterPro" id="IPR055132">
    <property type="entry name" value="RNase_J_b_CASP"/>
</dbReference>
<dbReference type="EMBL" id="LHXU01000004">
    <property type="protein sequence ID" value="KXB00754.1"/>
    <property type="molecule type" value="Genomic_DNA"/>
</dbReference>